<organism evidence="7 8">
    <name type="scientific">Athelia psychrophila</name>
    <dbReference type="NCBI Taxonomy" id="1759441"/>
    <lineage>
        <taxon>Eukaryota</taxon>
        <taxon>Fungi</taxon>
        <taxon>Dikarya</taxon>
        <taxon>Basidiomycota</taxon>
        <taxon>Agaricomycotina</taxon>
        <taxon>Agaricomycetes</taxon>
        <taxon>Agaricomycetidae</taxon>
        <taxon>Atheliales</taxon>
        <taxon>Atheliaceae</taxon>
        <taxon>Athelia</taxon>
    </lineage>
</organism>
<dbReference type="InterPro" id="IPR036259">
    <property type="entry name" value="MFS_trans_sf"/>
</dbReference>
<comment type="subcellular location">
    <subcellularLocation>
        <location evidence="1">Membrane</location>
        <topology evidence="1">Multi-pass membrane protein</topology>
    </subcellularLocation>
</comment>
<keyword evidence="8" id="KW-1185">Reference proteome</keyword>
<dbReference type="Gene3D" id="1.20.1250.20">
    <property type="entry name" value="MFS general substrate transporter like domains"/>
    <property type="match status" value="1"/>
</dbReference>
<dbReference type="PANTHER" id="PTHR23502:SF132">
    <property type="entry name" value="POLYAMINE TRANSPORTER 2-RELATED"/>
    <property type="match status" value="1"/>
</dbReference>
<gene>
    <name evidence="7" type="ORF">FIBSPDRAFT_899039</name>
</gene>
<dbReference type="OrthoDB" id="3561359at2759"/>
<proteinExistence type="predicted"/>
<keyword evidence="4 6" id="KW-1133">Transmembrane helix</keyword>
<keyword evidence="3 6" id="KW-0812">Transmembrane</keyword>
<keyword evidence="2" id="KW-0813">Transport</keyword>
<dbReference type="EMBL" id="KV417664">
    <property type="protein sequence ID" value="KZP11331.1"/>
    <property type="molecule type" value="Genomic_DNA"/>
</dbReference>
<evidence type="ECO:0000256" key="5">
    <source>
        <dbReference type="ARBA" id="ARBA00023136"/>
    </source>
</evidence>
<dbReference type="GO" id="GO:0022857">
    <property type="term" value="F:transmembrane transporter activity"/>
    <property type="evidence" value="ECO:0007669"/>
    <property type="project" value="TreeGrafter"/>
</dbReference>
<keyword evidence="5 6" id="KW-0472">Membrane</keyword>
<reference evidence="7 8" key="1">
    <citation type="journal article" date="2016" name="Mol. Biol. Evol.">
        <title>Comparative Genomics of Early-Diverging Mushroom-Forming Fungi Provides Insights into the Origins of Lignocellulose Decay Capabilities.</title>
        <authorList>
            <person name="Nagy L.G."/>
            <person name="Riley R."/>
            <person name="Tritt A."/>
            <person name="Adam C."/>
            <person name="Daum C."/>
            <person name="Floudas D."/>
            <person name="Sun H."/>
            <person name="Yadav J.S."/>
            <person name="Pangilinan J."/>
            <person name="Larsson K.H."/>
            <person name="Matsuura K."/>
            <person name="Barry K."/>
            <person name="Labutti K."/>
            <person name="Kuo R."/>
            <person name="Ohm R.A."/>
            <person name="Bhattacharya S.S."/>
            <person name="Shirouzu T."/>
            <person name="Yoshinaga Y."/>
            <person name="Martin F.M."/>
            <person name="Grigoriev I.V."/>
            <person name="Hibbett D.S."/>
        </authorList>
    </citation>
    <scope>NUCLEOTIDE SEQUENCE [LARGE SCALE GENOMIC DNA]</scope>
    <source>
        <strain evidence="7 8">CBS 109695</strain>
    </source>
</reference>
<accession>A0A166A7R9</accession>
<dbReference type="SUPFAM" id="SSF103473">
    <property type="entry name" value="MFS general substrate transporter"/>
    <property type="match status" value="1"/>
</dbReference>
<sequence>MAVYTLSHLLGPILGPPVGGFINQNMAGARCGPVQITWVFVELLLLLAAQHRTLSAPSLHTAAPRTELMAIAFQAFPLIFAKHGFSAEQTGMTFLGIGVGCFPCCLFFCRLERELATQDQAILERQTLRFNGRPPPEARLYMGHVRRILVPIGLFALACTTCTSVPTQYVLLVRDLHDSHNLNHAGL</sequence>
<evidence type="ECO:0000313" key="8">
    <source>
        <dbReference type="Proteomes" id="UP000076532"/>
    </source>
</evidence>
<protein>
    <recommendedName>
        <fullName evidence="9">MFS general substrate transporter</fullName>
    </recommendedName>
</protein>
<evidence type="ECO:0008006" key="9">
    <source>
        <dbReference type="Google" id="ProtNLM"/>
    </source>
</evidence>
<dbReference type="STRING" id="436010.A0A166A7R9"/>
<evidence type="ECO:0000313" key="7">
    <source>
        <dbReference type="EMBL" id="KZP11331.1"/>
    </source>
</evidence>
<evidence type="ECO:0000256" key="3">
    <source>
        <dbReference type="ARBA" id="ARBA00022692"/>
    </source>
</evidence>
<evidence type="ECO:0000256" key="6">
    <source>
        <dbReference type="SAM" id="Phobius"/>
    </source>
</evidence>
<dbReference type="AlphaFoldDB" id="A0A166A7R9"/>
<feature type="transmembrane region" description="Helical" evidence="6">
    <location>
        <begin position="148"/>
        <end position="171"/>
    </location>
</feature>
<dbReference type="GO" id="GO:0005886">
    <property type="term" value="C:plasma membrane"/>
    <property type="evidence" value="ECO:0007669"/>
    <property type="project" value="TreeGrafter"/>
</dbReference>
<evidence type="ECO:0000256" key="4">
    <source>
        <dbReference type="ARBA" id="ARBA00022989"/>
    </source>
</evidence>
<dbReference type="PANTHER" id="PTHR23502">
    <property type="entry name" value="MAJOR FACILITATOR SUPERFAMILY"/>
    <property type="match status" value="1"/>
</dbReference>
<feature type="transmembrane region" description="Helical" evidence="6">
    <location>
        <begin position="91"/>
        <end position="109"/>
    </location>
</feature>
<name>A0A166A7R9_9AGAM</name>
<dbReference type="Proteomes" id="UP000076532">
    <property type="component" value="Unassembled WGS sequence"/>
</dbReference>
<evidence type="ECO:0000256" key="1">
    <source>
        <dbReference type="ARBA" id="ARBA00004141"/>
    </source>
</evidence>
<evidence type="ECO:0000256" key="2">
    <source>
        <dbReference type="ARBA" id="ARBA00022448"/>
    </source>
</evidence>